<organism evidence="1 2">
    <name type="scientific">Trichomalopsis sarcophagae</name>
    <dbReference type="NCBI Taxonomy" id="543379"/>
    <lineage>
        <taxon>Eukaryota</taxon>
        <taxon>Metazoa</taxon>
        <taxon>Ecdysozoa</taxon>
        <taxon>Arthropoda</taxon>
        <taxon>Hexapoda</taxon>
        <taxon>Insecta</taxon>
        <taxon>Pterygota</taxon>
        <taxon>Neoptera</taxon>
        <taxon>Endopterygota</taxon>
        <taxon>Hymenoptera</taxon>
        <taxon>Apocrita</taxon>
        <taxon>Proctotrupomorpha</taxon>
        <taxon>Chalcidoidea</taxon>
        <taxon>Pteromalidae</taxon>
        <taxon>Pteromalinae</taxon>
        <taxon>Trichomalopsis</taxon>
    </lineage>
</organism>
<comment type="caution">
    <text evidence="1">The sequence shown here is derived from an EMBL/GenBank/DDBJ whole genome shotgun (WGS) entry which is preliminary data.</text>
</comment>
<sequence length="341" mass="38266">MPPLEIISHNKNATPFNNITNDFQPPIHSTHKSPPDNQNVQAITDKAKLGTLNNFSHEEGIIITHTSREVTPEQSSKIAISSNSSIEEIINIAKKEINDAEKPNVVDKNLDHNPTYNSMTTVSDFLTNEESECGASDTSSENSESLGIPVSVFQAFDDFAYVPRQAEREQVAEYLSLGRFRVFDYEDHCANPHANLIRSDDIPPYPPVNCLFHSIIKTAKLNNAALGLRAELAQSPFLQNCGGPQKALKILQSEKPPWSIPENQVPALFTKLQKIPEHPFRYKENIIFLLTTDIFLETEILDAMLERGYINENILRSTGRNLGDVFITDFKGMKLFGLFIK</sequence>
<dbReference type="Proteomes" id="UP000215335">
    <property type="component" value="Unassembled WGS sequence"/>
</dbReference>
<reference evidence="1 2" key="1">
    <citation type="journal article" date="2017" name="Curr. Biol.">
        <title>The Evolution of Venom by Co-option of Single-Copy Genes.</title>
        <authorList>
            <person name="Martinson E.O."/>
            <person name="Mrinalini"/>
            <person name="Kelkar Y.D."/>
            <person name="Chang C.H."/>
            <person name="Werren J.H."/>
        </authorList>
    </citation>
    <scope>NUCLEOTIDE SEQUENCE [LARGE SCALE GENOMIC DNA]</scope>
    <source>
        <strain evidence="1 2">Alberta</strain>
        <tissue evidence="1">Whole body</tissue>
    </source>
</reference>
<name>A0A232ER36_9HYME</name>
<evidence type="ECO:0000313" key="2">
    <source>
        <dbReference type="Proteomes" id="UP000215335"/>
    </source>
</evidence>
<accession>A0A232ER36</accession>
<evidence type="ECO:0000313" key="1">
    <source>
        <dbReference type="EMBL" id="OXU20792.1"/>
    </source>
</evidence>
<gene>
    <name evidence="1" type="ORF">TSAR_010623</name>
</gene>
<protein>
    <submittedName>
        <fullName evidence="1">Uncharacterized protein</fullName>
    </submittedName>
</protein>
<keyword evidence="2" id="KW-1185">Reference proteome</keyword>
<dbReference type="EMBL" id="NNAY01002678">
    <property type="protein sequence ID" value="OXU20792.1"/>
    <property type="molecule type" value="Genomic_DNA"/>
</dbReference>
<proteinExistence type="predicted"/>
<dbReference type="AlphaFoldDB" id="A0A232ER36"/>